<name>A0A068RVA3_9FUNG</name>
<evidence type="ECO:0000256" key="1">
    <source>
        <dbReference type="SAM" id="Phobius"/>
    </source>
</evidence>
<keyword evidence="1" id="KW-0472">Membrane</keyword>
<sequence length="116" mass="13571">MATTSWYVALAQNVDDTGFKQNDNTAEPEQESWLKKNDRYIFIIVIGLLIVGLLIWYIVRSVKGMRKRLALENEKQMYMLEQATAANPYQQPPSTMPLQQHGYQKFDTVPHHTHRY</sequence>
<reference evidence="2" key="1">
    <citation type="submission" date="2013-08" db="EMBL/GenBank/DDBJ databases">
        <title>Gene expansion shapes genome architecture in the human pathogen Lichtheimia corymbifera: an evolutionary genomics analysis in the ancient terrestrial Mucorales (Mucoromycotina).</title>
        <authorList>
            <person name="Schwartze V.U."/>
            <person name="Winter S."/>
            <person name="Shelest E."/>
            <person name="Marcet-Houben M."/>
            <person name="Horn F."/>
            <person name="Wehner S."/>
            <person name="Hoffmann K."/>
            <person name="Riege K."/>
            <person name="Sammeth M."/>
            <person name="Nowrousian M."/>
            <person name="Valiante V."/>
            <person name="Linde J."/>
            <person name="Jacobsen I.D."/>
            <person name="Marz M."/>
            <person name="Brakhage A.A."/>
            <person name="Gabaldon T."/>
            <person name="Bocker S."/>
            <person name="Voigt K."/>
        </authorList>
    </citation>
    <scope>NUCLEOTIDE SEQUENCE [LARGE SCALE GENOMIC DNA]</scope>
    <source>
        <strain evidence="2">FSU 9682</strain>
    </source>
</reference>
<proteinExistence type="predicted"/>
<keyword evidence="1" id="KW-0812">Transmembrane</keyword>
<dbReference type="OrthoDB" id="2288451at2759"/>
<accession>A0A068RVA3</accession>
<keyword evidence="3" id="KW-1185">Reference proteome</keyword>
<evidence type="ECO:0000313" key="2">
    <source>
        <dbReference type="EMBL" id="CDH54083.1"/>
    </source>
</evidence>
<dbReference type="VEuPathDB" id="FungiDB:LCOR_05370.1"/>
<protein>
    <submittedName>
        <fullName evidence="2">Uncharacterized protein</fullName>
    </submittedName>
</protein>
<comment type="caution">
    <text evidence="2">The sequence shown here is derived from an EMBL/GenBank/DDBJ whole genome shotgun (WGS) entry which is preliminary data.</text>
</comment>
<dbReference type="EMBL" id="CBTN010000021">
    <property type="protein sequence ID" value="CDH54083.1"/>
    <property type="molecule type" value="Genomic_DNA"/>
</dbReference>
<dbReference type="STRING" id="1263082.A0A068RVA3"/>
<evidence type="ECO:0000313" key="3">
    <source>
        <dbReference type="Proteomes" id="UP000027586"/>
    </source>
</evidence>
<dbReference type="Proteomes" id="UP000027586">
    <property type="component" value="Unassembled WGS sequence"/>
</dbReference>
<gene>
    <name evidence="2" type="ORF">LCOR_05370.1</name>
</gene>
<dbReference type="AlphaFoldDB" id="A0A068RVA3"/>
<keyword evidence="1" id="KW-1133">Transmembrane helix</keyword>
<feature type="transmembrane region" description="Helical" evidence="1">
    <location>
        <begin position="40"/>
        <end position="59"/>
    </location>
</feature>
<organism evidence="2 3">
    <name type="scientific">Lichtheimia corymbifera JMRC:FSU:9682</name>
    <dbReference type="NCBI Taxonomy" id="1263082"/>
    <lineage>
        <taxon>Eukaryota</taxon>
        <taxon>Fungi</taxon>
        <taxon>Fungi incertae sedis</taxon>
        <taxon>Mucoromycota</taxon>
        <taxon>Mucoromycotina</taxon>
        <taxon>Mucoromycetes</taxon>
        <taxon>Mucorales</taxon>
        <taxon>Lichtheimiaceae</taxon>
        <taxon>Lichtheimia</taxon>
    </lineage>
</organism>